<keyword evidence="4" id="KW-0560">Oxidoreductase</keyword>
<dbReference type="InterPro" id="IPR006093">
    <property type="entry name" value="Oxy_OxRdtase_FAD_BS"/>
</dbReference>
<dbReference type="NCBIfam" id="TIGR01679">
    <property type="entry name" value="bact_FAD_ox"/>
    <property type="match status" value="1"/>
</dbReference>
<dbReference type="GO" id="GO:0019853">
    <property type="term" value="P:L-ascorbic acid biosynthetic process"/>
    <property type="evidence" value="ECO:0007669"/>
    <property type="project" value="UniProtKB-UniPathway"/>
</dbReference>
<dbReference type="InterPro" id="IPR016167">
    <property type="entry name" value="FAD-bd_PCMH_sub1"/>
</dbReference>
<dbReference type="InterPro" id="IPR016169">
    <property type="entry name" value="FAD-bd_PCMH_sub2"/>
</dbReference>
<evidence type="ECO:0000256" key="1">
    <source>
        <dbReference type="ARBA" id="ARBA00005147"/>
    </source>
</evidence>
<dbReference type="PIRSF" id="PIRSF000136">
    <property type="entry name" value="LGO_GLO"/>
    <property type="match status" value="1"/>
</dbReference>
<dbReference type="InterPro" id="IPR016171">
    <property type="entry name" value="Vanillyl_alc_oxidase_C-sub2"/>
</dbReference>
<accession>A0A562UR81</accession>
<dbReference type="OrthoDB" id="9800184at2"/>
<evidence type="ECO:0000256" key="2">
    <source>
        <dbReference type="ARBA" id="ARBA00005466"/>
    </source>
</evidence>
<dbReference type="Gene3D" id="1.10.45.10">
    <property type="entry name" value="Vanillyl-alcohol Oxidase, Chain A, domain 4"/>
    <property type="match status" value="1"/>
</dbReference>
<dbReference type="EMBL" id="VLLL01000008">
    <property type="protein sequence ID" value="TWJ08114.1"/>
    <property type="molecule type" value="Genomic_DNA"/>
</dbReference>
<proteinExistence type="inferred from homology"/>
<dbReference type="Pfam" id="PF01565">
    <property type="entry name" value="FAD_binding_4"/>
    <property type="match status" value="1"/>
</dbReference>
<dbReference type="Gene3D" id="3.30.43.10">
    <property type="entry name" value="Uridine Diphospho-n-acetylenolpyruvylglucosamine Reductase, domain 2"/>
    <property type="match status" value="1"/>
</dbReference>
<dbReference type="InterPro" id="IPR036318">
    <property type="entry name" value="FAD-bd_PCMH-like_sf"/>
</dbReference>
<dbReference type="GO" id="GO:0016020">
    <property type="term" value="C:membrane"/>
    <property type="evidence" value="ECO:0007669"/>
    <property type="project" value="InterPro"/>
</dbReference>
<dbReference type="InterPro" id="IPR006094">
    <property type="entry name" value="Oxid_FAD_bind_N"/>
</dbReference>
<keyword evidence="7" id="KW-1185">Reference proteome</keyword>
<dbReference type="InterPro" id="IPR016166">
    <property type="entry name" value="FAD-bd_PCMH"/>
</dbReference>
<dbReference type="Gene3D" id="3.30.465.10">
    <property type="match status" value="1"/>
</dbReference>
<dbReference type="PANTHER" id="PTHR43762">
    <property type="entry name" value="L-GULONOLACTONE OXIDASE"/>
    <property type="match status" value="1"/>
</dbReference>
<organism evidence="6 7">
    <name type="scientific">Stackebrandtia albiflava</name>
    <dbReference type="NCBI Taxonomy" id="406432"/>
    <lineage>
        <taxon>Bacteria</taxon>
        <taxon>Bacillati</taxon>
        <taxon>Actinomycetota</taxon>
        <taxon>Actinomycetes</taxon>
        <taxon>Glycomycetales</taxon>
        <taxon>Glycomycetaceae</taxon>
        <taxon>Stackebrandtia</taxon>
    </lineage>
</organism>
<dbReference type="Proteomes" id="UP000321617">
    <property type="component" value="Unassembled WGS sequence"/>
</dbReference>
<gene>
    <name evidence="6" type="ORF">LX16_4334</name>
</gene>
<dbReference type="SUPFAM" id="SSF56176">
    <property type="entry name" value="FAD-binding/transporter-associated domain-like"/>
    <property type="match status" value="1"/>
</dbReference>
<feature type="domain" description="FAD-binding PCMH-type" evidence="5">
    <location>
        <begin position="21"/>
        <end position="189"/>
    </location>
</feature>
<reference evidence="6 7" key="1">
    <citation type="journal article" date="2013" name="Stand. Genomic Sci.">
        <title>Genomic Encyclopedia of Type Strains, Phase I: The one thousand microbial genomes (KMG-I) project.</title>
        <authorList>
            <person name="Kyrpides N.C."/>
            <person name="Woyke T."/>
            <person name="Eisen J.A."/>
            <person name="Garrity G."/>
            <person name="Lilburn T.G."/>
            <person name="Beck B.J."/>
            <person name="Whitman W.B."/>
            <person name="Hugenholtz P."/>
            <person name="Klenk H.P."/>
        </authorList>
    </citation>
    <scope>NUCLEOTIDE SEQUENCE [LARGE SCALE GENOMIC DNA]</scope>
    <source>
        <strain evidence="6 7">DSM 45044</strain>
    </source>
</reference>
<sequence length="436" mass="46813">MRSIHVSVTVTTGWTNWAGTATAHPTRIHAPRDLAEVTTLVEAVGERGGKLKAVGSGHSFTAIAAAPDNLIRLDAYRPAPVVDPATGLVTVPAGTTLHDLNRLLAAHGLAMPNLGDIDAQTVAGATATGTHGTGARLGGLATFIAGVTLVDGTGTVRRYDADSPELAAVAVNLGALGVVTDITLRCVPAFRLHADERPMPLDTVLAGFDAFADDNDHMEFYWFPGADRALVKRNNRAGEAPPLSRFRGWLDDEFLSNRVFGAVCRLGRAVPATVPAITAISARALSARTYMDDSAAVFCTPRRVRFVEMEYAVPRGSFAAAFEGLRAAAARHRVVFPVEVRVAAADDLWLSTATGRDSVYFAVHQYRGMPYRGYFDEVEAVMRELGGRPHWGKLHERTAADLAADYPRFGDFLALRDRLDPGRVFGNPYLDRVLGA</sequence>
<evidence type="ECO:0000313" key="6">
    <source>
        <dbReference type="EMBL" id="TWJ08114.1"/>
    </source>
</evidence>
<dbReference type="InterPro" id="IPR010031">
    <property type="entry name" value="FAD_lactone_oxidase-like"/>
</dbReference>
<dbReference type="PANTHER" id="PTHR43762:SF1">
    <property type="entry name" value="D-ARABINONO-1,4-LACTONE OXIDASE"/>
    <property type="match status" value="1"/>
</dbReference>
<dbReference type="GO" id="GO:0003885">
    <property type="term" value="F:D-arabinono-1,4-lactone oxidase activity"/>
    <property type="evidence" value="ECO:0007669"/>
    <property type="project" value="InterPro"/>
</dbReference>
<comment type="similarity">
    <text evidence="2">Belongs to the oxygen-dependent FAD-linked oxidoreductase family.</text>
</comment>
<keyword evidence="3" id="KW-0060">Ascorbate biosynthesis</keyword>
<dbReference type="PROSITE" id="PS51387">
    <property type="entry name" value="FAD_PCMH"/>
    <property type="match status" value="1"/>
</dbReference>
<evidence type="ECO:0000259" key="5">
    <source>
        <dbReference type="PROSITE" id="PS51387"/>
    </source>
</evidence>
<dbReference type="PROSITE" id="PS00862">
    <property type="entry name" value="OX2_COVAL_FAD"/>
    <property type="match status" value="1"/>
</dbReference>
<evidence type="ECO:0000256" key="3">
    <source>
        <dbReference type="ARBA" id="ARBA00022644"/>
    </source>
</evidence>
<dbReference type="RefSeq" id="WP_147142257.1">
    <property type="nucleotide sequence ID" value="NZ_BAABIJ010000004.1"/>
</dbReference>
<dbReference type="Pfam" id="PF04030">
    <property type="entry name" value="ALO"/>
    <property type="match status" value="1"/>
</dbReference>
<protein>
    <submittedName>
        <fullName evidence="6">L-gulonolactone oxidase</fullName>
    </submittedName>
</protein>
<evidence type="ECO:0000256" key="4">
    <source>
        <dbReference type="ARBA" id="ARBA00023002"/>
    </source>
</evidence>
<comment type="caution">
    <text evidence="6">The sequence shown here is derived from an EMBL/GenBank/DDBJ whole genome shotgun (WGS) entry which is preliminary data.</text>
</comment>
<dbReference type="GO" id="GO:0080049">
    <property type="term" value="F:L-gulono-1,4-lactone dehydrogenase activity"/>
    <property type="evidence" value="ECO:0007669"/>
    <property type="project" value="TreeGrafter"/>
</dbReference>
<dbReference type="UniPathway" id="UPA00132"/>
<evidence type="ECO:0000313" key="7">
    <source>
        <dbReference type="Proteomes" id="UP000321617"/>
    </source>
</evidence>
<dbReference type="GO" id="GO:0071949">
    <property type="term" value="F:FAD binding"/>
    <property type="evidence" value="ECO:0007669"/>
    <property type="project" value="InterPro"/>
</dbReference>
<dbReference type="InterPro" id="IPR007173">
    <property type="entry name" value="ALO_C"/>
</dbReference>
<name>A0A562UR81_9ACTN</name>
<comment type="pathway">
    <text evidence="1">Cofactor biosynthesis; L-ascorbate biosynthesis.</text>
</comment>
<dbReference type="Gene3D" id="3.30.70.2520">
    <property type="match status" value="1"/>
</dbReference>
<dbReference type="AlphaFoldDB" id="A0A562UR81"/>